<feature type="domain" description="HMA" evidence="2">
    <location>
        <begin position="21"/>
        <end position="85"/>
    </location>
</feature>
<evidence type="ECO:0000256" key="1">
    <source>
        <dbReference type="ARBA" id="ARBA00022723"/>
    </source>
</evidence>
<evidence type="ECO:0000313" key="3">
    <source>
        <dbReference type="EMBL" id="GLK15079.1"/>
    </source>
</evidence>
<dbReference type="EMBL" id="BSEV01000042">
    <property type="protein sequence ID" value="GLK15079.1"/>
    <property type="molecule type" value="Genomic_DNA"/>
</dbReference>
<organism evidence="3 4">
    <name type="scientific">Streptosporangium carneum</name>
    <dbReference type="NCBI Taxonomy" id="47481"/>
    <lineage>
        <taxon>Bacteria</taxon>
        <taxon>Bacillati</taxon>
        <taxon>Actinomycetota</taxon>
        <taxon>Actinomycetes</taxon>
        <taxon>Streptosporangiales</taxon>
        <taxon>Streptosporangiaceae</taxon>
        <taxon>Streptosporangium</taxon>
    </lineage>
</organism>
<protein>
    <recommendedName>
        <fullName evidence="2">HMA domain-containing protein</fullName>
    </recommendedName>
</protein>
<dbReference type="PROSITE" id="PS50846">
    <property type="entry name" value="HMA_2"/>
    <property type="match status" value="1"/>
</dbReference>
<dbReference type="Proteomes" id="UP001143474">
    <property type="component" value="Unassembled WGS sequence"/>
</dbReference>
<dbReference type="InterPro" id="IPR017969">
    <property type="entry name" value="Heavy-metal-associated_CS"/>
</dbReference>
<dbReference type="GO" id="GO:0005507">
    <property type="term" value="F:copper ion binding"/>
    <property type="evidence" value="ECO:0007669"/>
    <property type="project" value="InterPro"/>
</dbReference>
<gene>
    <name evidence="3" type="ORF">GCM10017600_84920</name>
</gene>
<dbReference type="PRINTS" id="PR00944">
    <property type="entry name" value="CUEXPORT"/>
</dbReference>
<dbReference type="InterPro" id="IPR000428">
    <property type="entry name" value="Cu-bd"/>
</dbReference>
<dbReference type="RefSeq" id="WP_271223302.1">
    <property type="nucleotide sequence ID" value="NZ_BAAAVD010000056.1"/>
</dbReference>
<dbReference type="SUPFAM" id="SSF55008">
    <property type="entry name" value="HMA, heavy metal-associated domain"/>
    <property type="match status" value="1"/>
</dbReference>
<proteinExistence type="predicted"/>
<dbReference type="AlphaFoldDB" id="A0A9W6ICI8"/>
<dbReference type="CDD" id="cd00371">
    <property type="entry name" value="HMA"/>
    <property type="match status" value="1"/>
</dbReference>
<dbReference type="InterPro" id="IPR036163">
    <property type="entry name" value="HMA_dom_sf"/>
</dbReference>
<dbReference type="GO" id="GO:0006825">
    <property type="term" value="P:copper ion transport"/>
    <property type="evidence" value="ECO:0007669"/>
    <property type="project" value="InterPro"/>
</dbReference>
<dbReference type="PROSITE" id="PS01047">
    <property type="entry name" value="HMA_1"/>
    <property type="match status" value="1"/>
</dbReference>
<dbReference type="Gene3D" id="3.30.70.100">
    <property type="match status" value="1"/>
</dbReference>
<comment type="caution">
    <text evidence="3">The sequence shown here is derived from an EMBL/GenBank/DDBJ whole genome shotgun (WGS) entry which is preliminary data.</text>
</comment>
<evidence type="ECO:0000259" key="2">
    <source>
        <dbReference type="PROSITE" id="PS50846"/>
    </source>
</evidence>
<reference evidence="3" key="1">
    <citation type="journal article" date="2014" name="Int. J. Syst. Evol. Microbiol.">
        <title>Complete genome sequence of Corynebacterium casei LMG S-19264T (=DSM 44701T), isolated from a smear-ripened cheese.</title>
        <authorList>
            <consortium name="US DOE Joint Genome Institute (JGI-PGF)"/>
            <person name="Walter F."/>
            <person name="Albersmeier A."/>
            <person name="Kalinowski J."/>
            <person name="Ruckert C."/>
        </authorList>
    </citation>
    <scope>NUCLEOTIDE SEQUENCE</scope>
    <source>
        <strain evidence="3">VKM Ac-2007</strain>
    </source>
</reference>
<dbReference type="Pfam" id="PF00403">
    <property type="entry name" value="HMA"/>
    <property type="match status" value="1"/>
</dbReference>
<dbReference type="InterPro" id="IPR006121">
    <property type="entry name" value="HMA_dom"/>
</dbReference>
<evidence type="ECO:0000313" key="4">
    <source>
        <dbReference type="Proteomes" id="UP001143474"/>
    </source>
</evidence>
<reference evidence="3" key="2">
    <citation type="submission" date="2023-01" db="EMBL/GenBank/DDBJ databases">
        <authorList>
            <person name="Sun Q."/>
            <person name="Evtushenko L."/>
        </authorList>
    </citation>
    <scope>NUCLEOTIDE SEQUENCE</scope>
    <source>
        <strain evidence="3">VKM Ac-2007</strain>
    </source>
</reference>
<name>A0A9W6ICI8_9ACTN</name>
<accession>A0A9W6ICI8</accession>
<keyword evidence="1" id="KW-0479">Metal-binding</keyword>
<keyword evidence="4" id="KW-1185">Reference proteome</keyword>
<sequence>MCTACACGTEGGVSAQAGAGDTNVYTVNGMTCGHCVSSVSAEIGKVDGVTGVSVDLATGAATVSGAGVSHDEIRAAVGRAGYTLADASPVTAS</sequence>